<dbReference type="RefSeq" id="WP_122253636.1">
    <property type="nucleotide sequence ID" value="NZ_RDQL01000004.1"/>
</dbReference>
<name>A0A3M6QD70_9BURK</name>
<accession>A0A3M6QD70</accession>
<dbReference type="InterPro" id="IPR046820">
    <property type="entry name" value="MmeI_TRD"/>
</dbReference>
<evidence type="ECO:0000256" key="3">
    <source>
        <dbReference type="ARBA" id="ARBA00022679"/>
    </source>
</evidence>
<evidence type="ECO:0000259" key="9">
    <source>
        <dbReference type="Pfam" id="PF20473"/>
    </source>
</evidence>
<dbReference type="Pfam" id="PF20467">
    <property type="entry name" value="MmeI_C"/>
    <property type="match status" value="1"/>
</dbReference>
<dbReference type="InterPro" id="IPR029063">
    <property type="entry name" value="SAM-dependent_MTases_sf"/>
</dbReference>
<sequence>MNPVEIESALSDLAQAPFDADEFPYAFLAAFGHKAVALKRLKAGQSNSSDLSGAVLLRNHIHLQVCEQGQSGQALAALRHSPATGKGRAKFILATDGQWLEAEDLALGETLACAFDAFADHFGFFLPLAGISTVREIRDNPVDVRATGRLNKLYTQLLRDNPDWAGDERRAEMNHFMARLIFCFFAEDTDIFHGDGLFTRTLEQMGAPDATHDVMAEIFRAMNTPWAERQAAALRPWAQQFPYVNGGLFGGSAAVPRFSRIARTYLLHAGALKWREINPDIFGSMIQAVADEDERGQLGMHYTSAPNILKVLNPLFLDSLRQQLQQAGENPRKLLNLRKRIAHIRVFDPACGSGNFLVIAYKQMREIEAEINRRRGEPHRRSAIPLTNFRGIELRPFPAEIARLALIIAEFQCDVRYRGQKDALAEFLPLSKDNWITCGNALRLDWPALCPPVGAGVKLTADDLFETPLDQAEIDFANEGGETYLCGNPPYLGSTWQSAEQKADLQAVFGQRCKSWKSLDYVAGWFLKAADYARQSPGTASAFVATNSICQGQQVPILWPLIFASGQRIHFAHTSFKWANLASHNAGVTVAIVGMTEQPPPTRRLYSLNEAGETVMQEVSNINAYLVAGADVIVEKASQPLTEVAPMDFGNKPVDGGHLLLDYDEVEALGLTPQQRQRFIRRIYGSAEFIRGLGRYVLWIEDEHLAEAMQIPSIAQRVEGVRTMRLASRDRGAQAMAERAHQMREMNIGAHHSIVLPGVSSENREFLPVGLVDGKSTITNLAFALYDAPLWNLALIASRLHLVWIATVCGKLETRYRYSNTLGWNTFPVPRLLAADKAQLTECAHNILLAREVHFPATIADLYAEGAMPDNLRAAHAFNDEVIERIYIGRRFKNDTERLEKLFALYTQMTEAASQPASKGRNRKTAAQP</sequence>
<comment type="catalytic activity">
    <reaction evidence="4">
        <text>a 2'-deoxyadenosine in DNA + S-adenosyl-L-methionine = an N(6)-methyl-2'-deoxyadenosine in DNA + S-adenosyl-L-homocysteine + H(+)</text>
        <dbReference type="Rhea" id="RHEA:15197"/>
        <dbReference type="Rhea" id="RHEA-COMP:12418"/>
        <dbReference type="Rhea" id="RHEA-COMP:12419"/>
        <dbReference type="ChEBI" id="CHEBI:15378"/>
        <dbReference type="ChEBI" id="CHEBI:57856"/>
        <dbReference type="ChEBI" id="CHEBI:59789"/>
        <dbReference type="ChEBI" id="CHEBI:90615"/>
        <dbReference type="ChEBI" id="CHEBI:90616"/>
        <dbReference type="EC" id="2.1.1.72"/>
    </reaction>
</comment>
<evidence type="ECO:0000313" key="11">
    <source>
        <dbReference type="Proteomes" id="UP000267035"/>
    </source>
</evidence>
<evidence type="ECO:0000313" key="10">
    <source>
        <dbReference type="EMBL" id="RMX01000.1"/>
    </source>
</evidence>
<dbReference type="EC" id="2.1.1.72" evidence="1"/>
<dbReference type="SUPFAM" id="SSF53335">
    <property type="entry name" value="S-adenosyl-L-methionine-dependent methyltransferases"/>
    <property type="match status" value="1"/>
</dbReference>
<dbReference type="AlphaFoldDB" id="A0A3M6QD70"/>
<feature type="domain" description="MmeI-like N-terminal" evidence="5">
    <location>
        <begin position="1"/>
        <end position="160"/>
    </location>
</feature>
<evidence type="ECO:0000256" key="4">
    <source>
        <dbReference type="ARBA" id="ARBA00047942"/>
    </source>
</evidence>
<reference evidence="10 11" key="1">
    <citation type="submission" date="2018-10" db="EMBL/GenBank/DDBJ databases">
        <title>Comamonadaceae CDC group NO-1 genome sequencing and assembly.</title>
        <authorList>
            <person name="Bernier A.-M."/>
            <person name="Bernard K."/>
        </authorList>
    </citation>
    <scope>NUCLEOTIDE SEQUENCE [LARGE SCALE GENOMIC DNA]</scope>
    <source>
        <strain evidence="10 11">NML161473</strain>
    </source>
</reference>
<gene>
    <name evidence="10" type="ORF">EBQ25_04140</name>
</gene>
<evidence type="ECO:0000256" key="1">
    <source>
        <dbReference type="ARBA" id="ARBA00011900"/>
    </source>
</evidence>
<feature type="domain" description="MmeI-like C-terminal" evidence="8">
    <location>
        <begin position="836"/>
        <end position="911"/>
    </location>
</feature>
<evidence type="ECO:0000259" key="6">
    <source>
        <dbReference type="Pfam" id="PF20465"/>
    </source>
</evidence>
<dbReference type="Pfam" id="PF20464">
    <property type="entry name" value="MmeI_N"/>
    <property type="match status" value="1"/>
</dbReference>
<dbReference type="Pfam" id="PF20466">
    <property type="entry name" value="MmeI_TRD"/>
    <property type="match status" value="1"/>
</dbReference>
<dbReference type="GO" id="GO:0032259">
    <property type="term" value="P:methylation"/>
    <property type="evidence" value="ECO:0007669"/>
    <property type="project" value="UniProtKB-KW"/>
</dbReference>
<evidence type="ECO:0000256" key="2">
    <source>
        <dbReference type="ARBA" id="ARBA00022603"/>
    </source>
</evidence>
<dbReference type="GO" id="GO:0009007">
    <property type="term" value="F:site-specific DNA-methyltransferase (adenine-specific) activity"/>
    <property type="evidence" value="ECO:0007669"/>
    <property type="project" value="UniProtKB-EC"/>
</dbReference>
<keyword evidence="11" id="KW-1185">Reference proteome</keyword>
<dbReference type="EMBL" id="RDQL01000004">
    <property type="protein sequence ID" value="RMX01000.1"/>
    <property type="molecule type" value="Genomic_DNA"/>
</dbReference>
<evidence type="ECO:0000259" key="7">
    <source>
        <dbReference type="Pfam" id="PF20466"/>
    </source>
</evidence>
<dbReference type="Pfam" id="PF20473">
    <property type="entry name" value="MmeI_Mtase"/>
    <property type="match status" value="1"/>
</dbReference>
<dbReference type="Proteomes" id="UP000267035">
    <property type="component" value="Unassembled WGS sequence"/>
</dbReference>
<protein>
    <recommendedName>
        <fullName evidence="1">site-specific DNA-methyltransferase (adenine-specific)</fullName>
        <ecNumber evidence="1">2.1.1.72</ecNumber>
    </recommendedName>
</protein>
<feature type="domain" description="MmeI-like DNA-methyltransferase" evidence="9">
    <location>
        <begin position="324"/>
        <end position="606"/>
    </location>
</feature>
<dbReference type="InterPro" id="IPR046816">
    <property type="entry name" value="MmeI_Mtase"/>
</dbReference>
<feature type="domain" description="MmeI-like target recognition" evidence="7">
    <location>
        <begin position="629"/>
        <end position="832"/>
    </location>
</feature>
<proteinExistence type="predicted"/>
<evidence type="ECO:0000259" key="5">
    <source>
        <dbReference type="Pfam" id="PF20464"/>
    </source>
</evidence>
<dbReference type="Gene3D" id="3.40.50.150">
    <property type="entry name" value="Vaccinia Virus protein VP39"/>
    <property type="match status" value="1"/>
</dbReference>
<organism evidence="10 11">
    <name type="scientific">Allofranklinella schreckenbergeri</name>
    <dbReference type="NCBI Taxonomy" id="1076744"/>
    <lineage>
        <taxon>Bacteria</taxon>
        <taxon>Pseudomonadati</taxon>
        <taxon>Pseudomonadota</taxon>
        <taxon>Betaproteobacteria</taxon>
        <taxon>Burkholderiales</taxon>
        <taxon>Comamonadaceae</taxon>
        <taxon>Allofranklinella</taxon>
    </lineage>
</organism>
<dbReference type="InterPro" id="IPR046819">
    <property type="entry name" value="MmeI_hel"/>
</dbReference>
<keyword evidence="3 10" id="KW-0808">Transferase</keyword>
<evidence type="ECO:0000259" key="8">
    <source>
        <dbReference type="Pfam" id="PF20467"/>
    </source>
</evidence>
<dbReference type="Pfam" id="PF20465">
    <property type="entry name" value="MmeI_hel"/>
    <property type="match status" value="1"/>
</dbReference>
<comment type="caution">
    <text evidence="10">The sequence shown here is derived from an EMBL/GenBank/DDBJ whole genome shotgun (WGS) entry which is preliminary data.</text>
</comment>
<feature type="domain" description="MmeI-like helicase spacer" evidence="6">
    <location>
        <begin position="172"/>
        <end position="249"/>
    </location>
</feature>
<dbReference type="InterPro" id="IPR046817">
    <property type="entry name" value="MmeI_N"/>
</dbReference>
<keyword evidence="2 10" id="KW-0489">Methyltransferase</keyword>
<dbReference type="InterPro" id="IPR050953">
    <property type="entry name" value="N4_N6_ade-DNA_methylase"/>
</dbReference>
<dbReference type="InterPro" id="IPR046818">
    <property type="entry name" value="MmeI_C"/>
</dbReference>
<dbReference type="PANTHER" id="PTHR33841">
    <property type="entry name" value="DNA METHYLTRANSFERASE YEEA-RELATED"/>
    <property type="match status" value="1"/>
</dbReference>
<dbReference type="PANTHER" id="PTHR33841:SF1">
    <property type="entry name" value="DNA METHYLTRANSFERASE A"/>
    <property type="match status" value="1"/>
</dbReference>